<dbReference type="InterPro" id="IPR001509">
    <property type="entry name" value="Epimerase_deHydtase"/>
</dbReference>
<evidence type="ECO:0000256" key="2">
    <source>
        <dbReference type="ARBA" id="ARBA00023002"/>
    </source>
</evidence>
<evidence type="ECO:0000259" key="3">
    <source>
        <dbReference type="Pfam" id="PF01370"/>
    </source>
</evidence>
<dbReference type="GO" id="GO:0016616">
    <property type="term" value="F:oxidoreductase activity, acting on the CH-OH group of donors, NAD or NADP as acceptor"/>
    <property type="evidence" value="ECO:0007669"/>
    <property type="project" value="TreeGrafter"/>
</dbReference>
<keyword evidence="1" id="KW-0521">NADP</keyword>
<dbReference type="InterPro" id="IPR036291">
    <property type="entry name" value="NAD(P)-bd_dom_sf"/>
</dbReference>
<dbReference type="Gene3D" id="3.40.50.720">
    <property type="entry name" value="NAD(P)-binding Rossmann-like Domain"/>
    <property type="match status" value="1"/>
</dbReference>
<dbReference type="PANTHER" id="PTHR10366:SF696">
    <property type="entry name" value="OS07G0601900 PROTEIN"/>
    <property type="match status" value="1"/>
</dbReference>
<sequence length="349" mass="38801">MEKGKCKVCVTGAAGFVASSLVKKLLEKGYTVHATLRNLNDSSKVELLKSLPEEDTRLVLFQADLYHPEEFEQAIQGCAFVFHVATPLLHTGDNSQLKNTTEVSVAAMKSIAMSCLKSGSVRRLIYTASVNAASPLKDDGSGFKDSMDEACWTPLNLKYPYYHEFIKDYVESKTITEKEFLSYCSDAKTSGILEVVSLPCGLIAGDTILPYTPSTVGILLSQLTEISQLPQISPLTQHLKFLEQVLGKVPVVHINDVCEAHIFCMENPSITSGRFLCASSFVSVAEIALCYQLNYPEFHVQQEYLDGPKRDIKWGSTRLTEKGFEYKYDLKMIIDDSIKCARRTGLLQH</sequence>
<dbReference type="Pfam" id="PF01370">
    <property type="entry name" value="Epimerase"/>
    <property type="match status" value="1"/>
</dbReference>
<keyword evidence="2" id="KW-0560">Oxidoreductase</keyword>
<dbReference type="InterPro" id="IPR050425">
    <property type="entry name" value="NAD(P)_dehydrat-like"/>
</dbReference>
<gene>
    <name evidence="4" type="ORF">CCACVL1_21854</name>
</gene>
<dbReference type="FunFam" id="3.40.50.720:FF:000645">
    <property type="entry name" value="Anthocyanidin reductase ((2S)-flavan-3-ol-forming)"/>
    <property type="match status" value="1"/>
</dbReference>
<evidence type="ECO:0000313" key="5">
    <source>
        <dbReference type="Proteomes" id="UP000188268"/>
    </source>
</evidence>
<organism evidence="4 5">
    <name type="scientific">Corchorus capsularis</name>
    <name type="common">Jute</name>
    <dbReference type="NCBI Taxonomy" id="210143"/>
    <lineage>
        <taxon>Eukaryota</taxon>
        <taxon>Viridiplantae</taxon>
        <taxon>Streptophyta</taxon>
        <taxon>Embryophyta</taxon>
        <taxon>Tracheophyta</taxon>
        <taxon>Spermatophyta</taxon>
        <taxon>Magnoliopsida</taxon>
        <taxon>eudicotyledons</taxon>
        <taxon>Gunneridae</taxon>
        <taxon>Pentapetalae</taxon>
        <taxon>rosids</taxon>
        <taxon>malvids</taxon>
        <taxon>Malvales</taxon>
        <taxon>Malvaceae</taxon>
        <taxon>Grewioideae</taxon>
        <taxon>Apeibeae</taxon>
        <taxon>Corchorus</taxon>
    </lineage>
</organism>
<dbReference type="PANTHER" id="PTHR10366">
    <property type="entry name" value="NAD DEPENDENT EPIMERASE/DEHYDRATASE"/>
    <property type="match status" value="1"/>
</dbReference>
<dbReference type="AlphaFoldDB" id="A0A1R3H1W1"/>
<reference evidence="4 5" key="1">
    <citation type="submission" date="2013-09" db="EMBL/GenBank/DDBJ databases">
        <title>Corchorus capsularis genome sequencing.</title>
        <authorList>
            <person name="Alam M."/>
            <person name="Haque M.S."/>
            <person name="Islam M.S."/>
            <person name="Emdad E.M."/>
            <person name="Islam M.M."/>
            <person name="Ahmed B."/>
            <person name="Halim A."/>
            <person name="Hossen Q.M.M."/>
            <person name="Hossain M.Z."/>
            <person name="Ahmed R."/>
            <person name="Khan M.M."/>
            <person name="Islam R."/>
            <person name="Rashid M.M."/>
            <person name="Khan S.A."/>
            <person name="Rahman M.S."/>
            <person name="Alam M."/>
        </authorList>
    </citation>
    <scope>NUCLEOTIDE SEQUENCE [LARGE SCALE GENOMIC DNA]</scope>
    <source>
        <strain evidence="5">cv. CVL-1</strain>
        <tissue evidence="4">Whole seedling</tissue>
    </source>
</reference>
<evidence type="ECO:0000256" key="1">
    <source>
        <dbReference type="ARBA" id="ARBA00022857"/>
    </source>
</evidence>
<proteinExistence type="predicted"/>
<dbReference type="Gramene" id="OMO64334">
    <property type="protein sequence ID" value="OMO64334"/>
    <property type="gene ID" value="CCACVL1_21854"/>
</dbReference>
<dbReference type="SUPFAM" id="SSF51735">
    <property type="entry name" value="NAD(P)-binding Rossmann-fold domains"/>
    <property type="match status" value="1"/>
</dbReference>
<protein>
    <submittedName>
        <fullName evidence="4">NAD-dependent epimerase/dehydratase</fullName>
    </submittedName>
</protein>
<evidence type="ECO:0000313" key="4">
    <source>
        <dbReference type="EMBL" id="OMO64334.1"/>
    </source>
</evidence>
<dbReference type="OrthoDB" id="2735536at2759"/>
<feature type="domain" description="NAD-dependent epimerase/dehydratase" evidence="3">
    <location>
        <begin position="8"/>
        <end position="269"/>
    </location>
</feature>
<dbReference type="Proteomes" id="UP000188268">
    <property type="component" value="Unassembled WGS sequence"/>
</dbReference>
<keyword evidence="5" id="KW-1185">Reference proteome</keyword>
<dbReference type="OMA" id="ICISHIT"/>
<comment type="caution">
    <text evidence="4">The sequence shown here is derived from an EMBL/GenBank/DDBJ whole genome shotgun (WGS) entry which is preliminary data.</text>
</comment>
<dbReference type="EMBL" id="AWWV01012818">
    <property type="protein sequence ID" value="OMO64334.1"/>
    <property type="molecule type" value="Genomic_DNA"/>
</dbReference>
<dbReference type="STRING" id="210143.A0A1R3H1W1"/>
<name>A0A1R3H1W1_COCAP</name>
<accession>A0A1R3H1W1</accession>